<evidence type="ECO:0000256" key="1">
    <source>
        <dbReference type="ARBA" id="ARBA00004141"/>
    </source>
</evidence>
<organism evidence="8 9">
    <name type="scientific">Paulownia witches'-broom phytoplasma</name>
    <dbReference type="NCBI Taxonomy" id="39647"/>
    <lineage>
        <taxon>Bacteria</taxon>
        <taxon>Bacillati</taxon>
        <taxon>Mycoplasmatota</taxon>
        <taxon>Mollicutes</taxon>
        <taxon>Acholeplasmatales</taxon>
        <taxon>Acholeplasmataceae</taxon>
        <taxon>Candidatus Phytoplasma</taxon>
        <taxon>16SrI (Aster yellows group)</taxon>
    </lineage>
</organism>
<proteinExistence type="predicted"/>
<dbReference type="PANTHER" id="PTHR30614:SF0">
    <property type="entry name" value="L-CYSTINE TRANSPORT SYSTEM PERMEASE PROTEIN TCYL"/>
    <property type="match status" value="1"/>
</dbReference>
<feature type="transmembrane region" description="Helical" evidence="6">
    <location>
        <begin position="6"/>
        <end position="23"/>
    </location>
</feature>
<evidence type="ECO:0000313" key="9">
    <source>
        <dbReference type="Proteomes" id="UP000825369"/>
    </source>
</evidence>
<keyword evidence="9" id="KW-1185">Reference proteome</keyword>
<evidence type="ECO:0000256" key="4">
    <source>
        <dbReference type="ARBA" id="ARBA00022989"/>
    </source>
</evidence>
<evidence type="ECO:0000256" key="5">
    <source>
        <dbReference type="ARBA" id="ARBA00023136"/>
    </source>
</evidence>
<gene>
    <name evidence="8" type="ORF">HGD80_01440</name>
</gene>
<protein>
    <submittedName>
        <fullName evidence="8">ABC transporter permease subunit</fullName>
    </submittedName>
</protein>
<evidence type="ECO:0000256" key="3">
    <source>
        <dbReference type="ARBA" id="ARBA00022970"/>
    </source>
</evidence>
<feature type="domain" description="ABC transmembrane type-1" evidence="7">
    <location>
        <begin position="6"/>
        <end position="124"/>
    </location>
</feature>
<evidence type="ECO:0000256" key="6">
    <source>
        <dbReference type="SAM" id="Phobius"/>
    </source>
</evidence>
<dbReference type="EMBL" id="CP066882">
    <property type="protein sequence ID" value="QYC31398.1"/>
    <property type="molecule type" value="Genomic_DNA"/>
</dbReference>
<comment type="subcellular location">
    <subcellularLocation>
        <location evidence="1">Membrane</location>
        <topology evidence="1">Multi-pass membrane protein</topology>
    </subcellularLocation>
</comment>
<name>A0ABX8TSQ7_9MOLU</name>
<dbReference type="InterPro" id="IPR043429">
    <property type="entry name" value="ArtM/GltK/GlnP/TcyL/YhdX-like"/>
</dbReference>
<keyword evidence="5 6" id="KW-0472">Membrane</keyword>
<keyword evidence="4 6" id="KW-1133">Transmembrane helix</keyword>
<evidence type="ECO:0000256" key="2">
    <source>
        <dbReference type="ARBA" id="ARBA00022692"/>
    </source>
</evidence>
<keyword evidence="3" id="KW-0029">Amino-acid transport</keyword>
<dbReference type="Proteomes" id="UP000825369">
    <property type="component" value="Chromosome"/>
</dbReference>
<keyword evidence="3" id="KW-0813">Transport</keyword>
<dbReference type="Pfam" id="PF00528">
    <property type="entry name" value="BPD_transp_1"/>
    <property type="match status" value="1"/>
</dbReference>
<dbReference type="InterPro" id="IPR000515">
    <property type="entry name" value="MetI-like"/>
</dbReference>
<feature type="transmembrane region" description="Helical" evidence="6">
    <location>
        <begin position="101"/>
        <end position="121"/>
    </location>
</feature>
<dbReference type="CDD" id="cd06261">
    <property type="entry name" value="TM_PBP2"/>
    <property type="match status" value="1"/>
</dbReference>
<feature type="transmembrane region" description="Helical" evidence="6">
    <location>
        <begin position="68"/>
        <end position="89"/>
    </location>
</feature>
<evidence type="ECO:0000313" key="8">
    <source>
        <dbReference type="EMBL" id="QYC31398.1"/>
    </source>
</evidence>
<evidence type="ECO:0000259" key="7">
    <source>
        <dbReference type="Pfam" id="PF00528"/>
    </source>
</evidence>
<dbReference type="PANTHER" id="PTHR30614">
    <property type="entry name" value="MEMBRANE COMPONENT OF AMINO ACID ABC TRANSPORTER"/>
    <property type="match status" value="1"/>
</dbReference>
<accession>A0ABX8TSQ7</accession>
<sequence length="130" mass="15386">MPFITTLLVISLNTIANLTNLFMHNIKMLDKGQIEAAYLLGMNQKQVFKYILFEQGLQRTKPFIWQQFILNIKDTALFSVVGFMGFIWQADRNKVFDYDQITPYFIVSIIYLFLVRITNYLDKKTKKKMI</sequence>
<keyword evidence="2 6" id="KW-0812">Transmembrane</keyword>
<reference evidence="8 9" key="1">
    <citation type="journal article" date="2021" name="Mol. Plant">
        <title>Genomic insights into the fast growth of paulownias and the formation of Paulownia witches' broom.</title>
        <authorList>
            <person name="Cao Y."/>
            <person name="Sun G."/>
            <person name="Zhai X."/>
            <person name="Xu P."/>
            <person name="Ma L."/>
            <person name="Deng M."/>
            <person name="Zhao Z."/>
            <person name="Yang H."/>
            <person name="Dong Y."/>
            <person name="Shang Z."/>
            <person name="Lv Y."/>
            <person name="Yan L."/>
            <person name="Liu H."/>
            <person name="Cao X."/>
            <person name="Li B."/>
            <person name="Wang Z."/>
            <person name="Zhao X."/>
            <person name="Yu H."/>
            <person name="Wang F."/>
            <person name="Ma W."/>
            <person name="Huang J."/>
            <person name="Fan G."/>
        </authorList>
    </citation>
    <scope>NUCLEOTIDE SEQUENCE [LARGE SCALE GENOMIC DNA]</scope>
    <source>
        <strain evidence="8 9">Zhengzhou</strain>
    </source>
</reference>